<feature type="domain" description="Endonuclease/exonuclease/phosphatase" evidence="5">
    <location>
        <begin position="55"/>
        <end position="298"/>
    </location>
</feature>
<dbReference type="Gene3D" id="3.60.10.10">
    <property type="entry name" value="Endonuclease/exonuclease/phosphatase"/>
    <property type="match status" value="1"/>
</dbReference>
<protein>
    <recommendedName>
        <fullName evidence="5">Endonuclease/exonuclease/phosphatase domain-containing protein</fullName>
    </recommendedName>
</protein>
<keyword evidence="7" id="KW-1185">Reference proteome</keyword>
<comment type="caution">
    <text evidence="6">The sequence shown here is derived from an EMBL/GenBank/DDBJ whole genome shotgun (WGS) entry which is preliminary data.</text>
</comment>
<dbReference type="EMBL" id="CAXLJM020000006">
    <property type="protein sequence ID" value="CAL8071424.1"/>
    <property type="molecule type" value="Genomic_DNA"/>
</dbReference>
<evidence type="ECO:0000259" key="5">
    <source>
        <dbReference type="Pfam" id="PF03372"/>
    </source>
</evidence>
<evidence type="ECO:0000256" key="2">
    <source>
        <dbReference type="ARBA" id="ARBA00022722"/>
    </source>
</evidence>
<evidence type="ECO:0000313" key="7">
    <source>
        <dbReference type="Proteomes" id="UP001642540"/>
    </source>
</evidence>
<sequence length="349" mass="39493">MRSTRYLLICVLALTALTQVEGRKRKKENSDSETTTEIQGYRDENNVSDSVLIGSFNLKQFGAKKANSEEILKVIAKIVSRYDLIALQEITDVKEKAIKTLMQAISYESEHPYHYIISTRVGRTKQKEQYALVFRPEVFQVKNHFVFNDAEGDIFSREPQIAEVTLKGNGAKFAIINIHVAPRNASTEIDALVDVHSWVENRLNLKNIIIIGDLNAGCDYIRKKDRANIRLITNTQKYKWLIPDSQDTTVGTTKCSYDRIIISGPYVEKNWLHGTAVPFEFDTVFGLEKKSALNVSDHYPVEFRLRLDDQSSSNAQTTESSASVITTNKLTTFYGVAWVICDLLATVVL</sequence>
<proteinExistence type="inferred from homology"/>
<keyword evidence="3" id="KW-0378">Hydrolase</keyword>
<dbReference type="SMART" id="SM00476">
    <property type="entry name" value="DNaseIc"/>
    <property type="match status" value="1"/>
</dbReference>
<dbReference type="InterPro" id="IPR016202">
    <property type="entry name" value="DNase_I"/>
</dbReference>
<comment type="similarity">
    <text evidence="1">Belongs to the DNase I family.</text>
</comment>
<evidence type="ECO:0000256" key="1">
    <source>
        <dbReference type="ARBA" id="ARBA00007359"/>
    </source>
</evidence>
<feature type="chain" id="PRO_5047121360" description="Endonuclease/exonuclease/phosphatase domain-containing protein" evidence="4">
    <location>
        <begin position="23"/>
        <end position="349"/>
    </location>
</feature>
<name>A0ABP1PPF0_9HEXA</name>
<organism evidence="6 7">
    <name type="scientific">Orchesella dallaii</name>
    <dbReference type="NCBI Taxonomy" id="48710"/>
    <lineage>
        <taxon>Eukaryota</taxon>
        <taxon>Metazoa</taxon>
        <taxon>Ecdysozoa</taxon>
        <taxon>Arthropoda</taxon>
        <taxon>Hexapoda</taxon>
        <taxon>Collembola</taxon>
        <taxon>Entomobryomorpha</taxon>
        <taxon>Entomobryoidea</taxon>
        <taxon>Orchesellidae</taxon>
        <taxon>Orchesellinae</taxon>
        <taxon>Orchesella</taxon>
    </lineage>
</organism>
<dbReference type="SUPFAM" id="SSF56219">
    <property type="entry name" value="DNase I-like"/>
    <property type="match status" value="1"/>
</dbReference>
<keyword evidence="4" id="KW-0732">Signal</keyword>
<accession>A0ABP1PPF0</accession>
<dbReference type="PANTHER" id="PTHR11371:SF31">
    <property type="entry name" value="EXTRACELLULAR NUCLEASE"/>
    <property type="match status" value="1"/>
</dbReference>
<dbReference type="PRINTS" id="PR00130">
    <property type="entry name" value="DNASEI"/>
</dbReference>
<dbReference type="Proteomes" id="UP001642540">
    <property type="component" value="Unassembled WGS sequence"/>
</dbReference>
<evidence type="ECO:0000256" key="4">
    <source>
        <dbReference type="SAM" id="SignalP"/>
    </source>
</evidence>
<evidence type="ECO:0000313" key="6">
    <source>
        <dbReference type="EMBL" id="CAL8071424.1"/>
    </source>
</evidence>
<keyword evidence="2" id="KW-0540">Nuclease</keyword>
<dbReference type="InterPro" id="IPR005135">
    <property type="entry name" value="Endo/exonuclease/phosphatase"/>
</dbReference>
<gene>
    <name evidence="6" type="ORF">ODALV1_LOCUS1709</name>
</gene>
<dbReference type="InterPro" id="IPR036691">
    <property type="entry name" value="Endo/exonu/phosph_ase_sf"/>
</dbReference>
<dbReference type="Pfam" id="PF03372">
    <property type="entry name" value="Exo_endo_phos"/>
    <property type="match status" value="1"/>
</dbReference>
<feature type="signal peptide" evidence="4">
    <location>
        <begin position="1"/>
        <end position="22"/>
    </location>
</feature>
<dbReference type="PANTHER" id="PTHR11371">
    <property type="entry name" value="DEOXYRIBONUCLEASE"/>
    <property type="match status" value="1"/>
</dbReference>
<reference evidence="6 7" key="1">
    <citation type="submission" date="2024-08" db="EMBL/GenBank/DDBJ databases">
        <authorList>
            <person name="Cucini C."/>
            <person name="Frati F."/>
        </authorList>
    </citation>
    <scope>NUCLEOTIDE SEQUENCE [LARGE SCALE GENOMIC DNA]</scope>
</reference>
<evidence type="ECO:0000256" key="3">
    <source>
        <dbReference type="ARBA" id="ARBA00022801"/>
    </source>
</evidence>